<evidence type="ECO:0000313" key="2">
    <source>
        <dbReference type="EMBL" id="PSN90832.1"/>
    </source>
</evidence>
<dbReference type="EMBL" id="NEXE01000045">
    <property type="protein sequence ID" value="PSN90832.1"/>
    <property type="molecule type" value="Genomic_DNA"/>
</dbReference>
<evidence type="ECO:0000259" key="1">
    <source>
        <dbReference type="Pfam" id="PF01636"/>
    </source>
</evidence>
<dbReference type="Gene3D" id="3.90.1200.10">
    <property type="match status" value="1"/>
</dbReference>
<feature type="domain" description="Aminoglycoside phosphotransferase" evidence="1">
    <location>
        <begin position="191"/>
        <end position="374"/>
    </location>
</feature>
<dbReference type="AlphaFoldDB" id="A0A2R6AWR2"/>
<dbReference type="SUPFAM" id="SSF56112">
    <property type="entry name" value="Protein kinase-like (PK-like)"/>
    <property type="match status" value="1"/>
</dbReference>
<reference evidence="2 3" key="1">
    <citation type="submission" date="2017-04" db="EMBL/GenBank/DDBJ databases">
        <title>Novel microbial lineages endemic to geothermal iron-oxide mats fill important gaps in the evolutionary history of Archaea.</title>
        <authorList>
            <person name="Jay Z.J."/>
            <person name="Beam J.P."/>
            <person name="Dlakic M."/>
            <person name="Rusch D.B."/>
            <person name="Kozubal M.A."/>
            <person name="Inskeep W.P."/>
        </authorList>
    </citation>
    <scope>NUCLEOTIDE SEQUENCE [LARGE SCALE GENOMIC DNA]</scope>
    <source>
        <strain evidence="2">OSP_D</strain>
    </source>
</reference>
<gene>
    <name evidence="2" type="ORF">B9Q03_05865</name>
</gene>
<accession>A0A2R6AWR2</accession>
<comment type="caution">
    <text evidence="2">The sequence shown here is derived from an EMBL/GenBank/DDBJ whole genome shotgun (WGS) entry which is preliminary data.</text>
</comment>
<proteinExistence type="predicted"/>
<protein>
    <recommendedName>
        <fullName evidence="1">Aminoglycoside phosphotransferase domain-containing protein</fullName>
    </recommendedName>
</protein>
<dbReference type="InterPro" id="IPR011009">
    <property type="entry name" value="Kinase-like_dom_sf"/>
</dbReference>
<dbReference type="InterPro" id="IPR002575">
    <property type="entry name" value="Aminoglycoside_PTrfase"/>
</dbReference>
<dbReference type="Pfam" id="PF01636">
    <property type="entry name" value="APH"/>
    <property type="match status" value="1"/>
</dbReference>
<evidence type="ECO:0000313" key="3">
    <source>
        <dbReference type="Proteomes" id="UP000240322"/>
    </source>
</evidence>
<name>A0A2R6AWR2_9ARCH</name>
<organism evidence="2 3">
    <name type="scientific">Candidatus Marsarchaeota G2 archaeon OSP_D</name>
    <dbReference type="NCBI Taxonomy" id="1978157"/>
    <lineage>
        <taxon>Archaea</taxon>
        <taxon>Candidatus Marsarchaeota</taxon>
        <taxon>Candidatus Marsarchaeota group 2</taxon>
    </lineage>
</organism>
<sequence length="489" mass="56007">MVSEETGLPAEFDDFKRSLERTLMETLPTKRWFGKKSSRIVSVSLRDWCTLSVEGAIYIYAFVDVETDENTLESYFIPLVTANDLERPSRDPHSIRGKLGSWILVDLVEAPYRSVALLEWLAKGGTLKTEHGRISFNSLGLNPHDTLFFKENISTGGVEQSNVSIFFDKKYFMKQYRHLAYGVNPDLEVPEFLTHVAHFEGTPEPLGYAAYDSDRGEALLFAVFEYVENSGDGWTHFTRMLNQNMGQQSRDSLLEDCSQLGYLTAKMHLALSRSMGDPRFDPEPASNRDVEEWRHTYEITLKATMQSCKKALHTDSTHKPLLEKLLKSTARLEGLVADSNLHILLQLTKIRVHGDYHLGQVLKTNKGYIIVDFEGEPLKSLEERRKKGFALKDVAGMLRSISYAANYTLISKRVSHNAVQGWVNQARSRFIDSYWNAVKTLRIVPSEKHDLINLLRVFEAEKALYEVRYELENRPEWVHIPLLALLQLR</sequence>
<dbReference type="Proteomes" id="UP000240322">
    <property type="component" value="Unassembled WGS sequence"/>
</dbReference>